<reference evidence="8" key="1">
    <citation type="journal article" date="2014" name="Proc. Natl. Acad. Sci. U.S.A.">
        <title>Extensive sampling of basidiomycete genomes demonstrates inadequacy of the white-rot/brown-rot paradigm for wood decay fungi.</title>
        <authorList>
            <person name="Riley R."/>
            <person name="Salamov A.A."/>
            <person name="Brown D.W."/>
            <person name="Nagy L.G."/>
            <person name="Floudas D."/>
            <person name="Held B.W."/>
            <person name="Levasseur A."/>
            <person name="Lombard V."/>
            <person name="Morin E."/>
            <person name="Otillar R."/>
            <person name="Lindquist E.A."/>
            <person name="Sun H."/>
            <person name="LaButti K.M."/>
            <person name="Schmutz J."/>
            <person name="Jabbour D."/>
            <person name="Luo H."/>
            <person name="Baker S.E."/>
            <person name="Pisabarro A.G."/>
            <person name="Walton J.D."/>
            <person name="Blanchette R.A."/>
            <person name="Henrissat B."/>
            <person name="Martin F."/>
            <person name="Cullen D."/>
            <person name="Hibbett D.S."/>
            <person name="Grigoriev I.V."/>
        </authorList>
    </citation>
    <scope>NUCLEOTIDE SEQUENCE [LARGE SCALE GENOMIC DNA]</scope>
    <source>
        <strain evidence="8">FD-172 SS1</strain>
    </source>
</reference>
<dbReference type="AlphaFoldDB" id="A0A067MIQ5"/>
<dbReference type="PROSITE" id="PS00463">
    <property type="entry name" value="ZN2_CY6_FUNGAL_1"/>
    <property type="match status" value="1"/>
</dbReference>
<keyword evidence="4" id="KW-0804">Transcription</keyword>
<keyword evidence="5" id="KW-0539">Nucleus</keyword>
<dbReference type="PROSITE" id="PS50048">
    <property type="entry name" value="ZN2_CY6_FUNGAL_2"/>
    <property type="match status" value="1"/>
</dbReference>
<evidence type="ECO:0000256" key="5">
    <source>
        <dbReference type="ARBA" id="ARBA00023242"/>
    </source>
</evidence>
<dbReference type="SMART" id="SM00066">
    <property type="entry name" value="GAL4"/>
    <property type="match status" value="1"/>
</dbReference>
<dbReference type="PANTHER" id="PTHR47338:SF29">
    <property type="entry name" value="ZN(2)-C6 FUNGAL-TYPE DOMAIN-CONTAINING PROTEIN"/>
    <property type="match status" value="1"/>
</dbReference>
<feature type="domain" description="Zn(2)-C6 fungal-type" evidence="6">
    <location>
        <begin position="25"/>
        <end position="56"/>
    </location>
</feature>
<dbReference type="InterPro" id="IPR050815">
    <property type="entry name" value="TF_fung"/>
</dbReference>
<keyword evidence="2" id="KW-0479">Metal-binding</keyword>
<dbReference type="PANTHER" id="PTHR47338">
    <property type="entry name" value="ZN(II)2CYS6 TRANSCRIPTION FACTOR (EUROFUNG)-RELATED"/>
    <property type="match status" value="1"/>
</dbReference>
<comment type="subcellular location">
    <subcellularLocation>
        <location evidence="1">Nucleus</location>
    </subcellularLocation>
</comment>
<evidence type="ECO:0000256" key="4">
    <source>
        <dbReference type="ARBA" id="ARBA00023163"/>
    </source>
</evidence>
<gene>
    <name evidence="7" type="ORF">BOTBODRAFT_335658</name>
</gene>
<dbReference type="InterPro" id="IPR007219">
    <property type="entry name" value="XnlR_reg_dom"/>
</dbReference>
<dbReference type="GO" id="GO:0005634">
    <property type="term" value="C:nucleus"/>
    <property type="evidence" value="ECO:0007669"/>
    <property type="project" value="UniProtKB-SubCell"/>
</dbReference>
<dbReference type="GO" id="GO:0006351">
    <property type="term" value="P:DNA-templated transcription"/>
    <property type="evidence" value="ECO:0007669"/>
    <property type="project" value="InterPro"/>
</dbReference>
<evidence type="ECO:0000259" key="6">
    <source>
        <dbReference type="PROSITE" id="PS50048"/>
    </source>
</evidence>
<dbReference type="CDD" id="cd12148">
    <property type="entry name" value="fungal_TF_MHR"/>
    <property type="match status" value="1"/>
</dbReference>
<dbReference type="GO" id="GO:0008270">
    <property type="term" value="F:zinc ion binding"/>
    <property type="evidence" value="ECO:0007669"/>
    <property type="project" value="InterPro"/>
</dbReference>
<evidence type="ECO:0000313" key="8">
    <source>
        <dbReference type="Proteomes" id="UP000027195"/>
    </source>
</evidence>
<dbReference type="Pfam" id="PF00172">
    <property type="entry name" value="Zn_clus"/>
    <property type="match status" value="1"/>
</dbReference>
<dbReference type="Proteomes" id="UP000027195">
    <property type="component" value="Unassembled WGS sequence"/>
</dbReference>
<dbReference type="InterPro" id="IPR036864">
    <property type="entry name" value="Zn2-C6_fun-type_DNA-bd_sf"/>
</dbReference>
<keyword evidence="8" id="KW-1185">Reference proteome</keyword>
<dbReference type="HOGENOM" id="CLU_022337_0_0_1"/>
<sequence>MELICDSNTPPTSEPRSKRVKKGTACSACHARKRRCDAVKPKCGRCIHNQEQECVYTTLKFRPRTLILQQRIEGLEAQVALLQSTLGATLHLDPIYKPRITALSTRLTNIRRLDTSSETLVPHSHGIDPSIRSWWSTDEPPPSGLIDVLVNIFLENEHQQTHDPRPSDFYLSLYDPNPDIGLHPALRNATFLWACSCDPNHLSRLEPLFLRRTIYYSNKSLALADRLLDFIEAQVLLAMYYLNGNRYLQGMRNLAATMAFAVACGLHALRPPTWNPANSVSLLPPTLCRTELKRRIRVWWMIFTLNRLASAAGSVDSDFEDDRIQTLWDLPPELDSTMELHPSTVSSLFLRDSQATYVYNDTANAIRNKCAALVDRAARISATAPSKFDLLDEAIRRVASSLPSLFEEPCFETGAPRVELQTNMANKFTTMYYILVCEAAIVLHFPLARTGNAASRDACIKACRSITSVVRQLNEQDHSNYSYLIITCPRAFRELCFEYRRLSSINETNEAQLIIPELQTLSWIIKTFPPGGGLIEPMKSVVPSLQSLPGIF</sequence>
<dbReference type="EMBL" id="KL198036">
    <property type="protein sequence ID" value="KDQ14615.1"/>
    <property type="molecule type" value="Genomic_DNA"/>
</dbReference>
<evidence type="ECO:0000313" key="7">
    <source>
        <dbReference type="EMBL" id="KDQ14615.1"/>
    </source>
</evidence>
<dbReference type="Gene3D" id="4.10.240.10">
    <property type="entry name" value="Zn(2)-C6 fungal-type DNA-binding domain"/>
    <property type="match status" value="1"/>
</dbReference>
<dbReference type="InParanoid" id="A0A067MIQ5"/>
<dbReference type="InterPro" id="IPR001138">
    <property type="entry name" value="Zn2Cys6_DnaBD"/>
</dbReference>
<name>A0A067MIQ5_BOTB1</name>
<dbReference type="GO" id="GO:0003677">
    <property type="term" value="F:DNA binding"/>
    <property type="evidence" value="ECO:0007669"/>
    <property type="project" value="InterPro"/>
</dbReference>
<organism evidence="7 8">
    <name type="scientific">Botryobasidium botryosum (strain FD-172 SS1)</name>
    <dbReference type="NCBI Taxonomy" id="930990"/>
    <lineage>
        <taxon>Eukaryota</taxon>
        <taxon>Fungi</taxon>
        <taxon>Dikarya</taxon>
        <taxon>Basidiomycota</taxon>
        <taxon>Agaricomycotina</taxon>
        <taxon>Agaricomycetes</taxon>
        <taxon>Cantharellales</taxon>
        <taxon>Botryobasidiaceae</taxon>
        <taxon>Botryobasidium</taxon>
    </lineage>
</organism>
<evidence type="ECO:0000256" key="2">
    <source>
        <dbReference type="ARBA" id="ARBA00022723"/>
    </source>
</evidence>
<dbReference type="GO" id="GO:0000981">
    <property type="term" value="F:DNA-binding transcription factor activity, RNA polymerase II-specific"/>
    <property type="evidence" value="ECO:0007669"/>
    <property type="project" value="InterPro"/>
</dbReference>
<evidence type="ECO:0000256" key="1">
    <source>
        <dbReference type="ARBA" id="ARBA00004123"/>
    </source>
</evidence>
<dbReference type="Pfam" id="PF04082">
    <property type="entry name" value="Fungal_trans"/>
    <property type="match status" value="1"/>
</dbReference>
<dbReference type="CDD" id="cd00067">
    <property type="entry name" value="GAL4"/>
    <property type="match status" value="1"/>
</dbReference>
<evidence type="ECO:0000256" key="3">
    <source>
        <dbReference type="ARBA" id="ARBA00023015"/>
    </source>
</evidence>
<proteinExistence type="predicted"/>
<protein>
    <recommendedName>
        <fullName evidence="6">Zn(2)-C6 fungal-type domain-containing protein</fullName>
    </recommendedName>
</protein>
<dbReference type="STRING" id="930990.A0A067MIQ5"/>
<accession>A0A067MIQ5</accession>
<keyword evidence="3" id="KW-0805">Transcription regulation</keyword>
<dbReference type="OrthoDB" id="39175at2759"/>
<dbReference type="SUPFAM" id="SSF57701">
    <property type="entry name" value="Zn2/Cys6 DNA-binding domain"/>
    <property type="match status" value="1"/>
</dbReference>